<evidence type="ECO:0000313" key="3">
    <source>
        <dbReference type="Proteomes" id="UP001500957"/>
    </source>
</evidence>
<gene>
    <name evidence="2" type="ORF">GCM10009547_19800</name>
</gene>
<name>A0ABN1GRR6_9ACTN</name>
<keyword evidence="1" id="KW-0472">Membrane</keyword>
<accession>A0ABN1GRR6</accession>
<evidence type="ECO:0000313" key="2">
    <source>
        <dbReference type="EMBL" id="GAA0617573.1"/>
    </source>
</evidence>
<organism evidence="2 3">
    <name type="scientific">Sporichthya brevicatena</name>
    <dbReference type="NCBI Taxonomy" id="171442"/>
    <lineage>
        <taxon>Bacteria</taxon>
        <taxon>Bacillati</taxon>
        <taxon>Actinomycetota</taxon>
        <taxon>Actinomycetes</taxon>
        <taxon>Sporichthyales</taxon>
        <taxon>Sporichthyaceae</taxon>
        <taxon>Sporichthya</taxon>
    </lineage>
</organism>
<proteinExistence type="predicted"/>
<dbReference type="EMBL" id="BAAAHE010000014">
    <property type="protein sequence ID" value="GAA0617573.1"/>
    <property type="molecule type" value="Genomic_DNA"/>
</dbReference>
<keyword evidence="1" id="KW-0812">Transmembrane</keyword>
<feature type="transmembrane region" description="Helical" evidence="1">
    <location>
        <begin position="26"/>
        <end position="47"/>
    </location>
</feature>
<keyword evidence="1" id="KW-1133">Transmembrane helix</keyword>
<keyword evidence="3" id="KW-1185">Reference proteome</keyword>
<comment type="caution">
    <text evidence="2">The sequence shown here is derived from an EMBL/GenBank/DDBJ whole genome shotgun (WGS) entry which is preliminary data.</text>
</comment>
<reference evidence="2 3" key="1">
    <citation type="journal article" date="2019" name="Int. J. Syst. Evol. Microbiol.">
        <title>The Global Catalogue of Microorganisms (GCM) 10K type strain sequencing project: providing services to taxonomists for standard genome sequencing and annotation.</title>
        <authorList>
            <consortium name="The Broad Institute Genomics Platform"/>
            <consortium name="The Broad Institute Genome Sequencing Center for Infectious Disease"/>
            <person name="Wu L."/>
            <person name="Ma J."/>
        </authorList>
    </citation>
    <scope>NUCLEOTIDE SEQUENCE [LARGE SCALE GENOMIC DNA]</scope>
    <source>
        <strain evidence="2 3">JCM 10671</strain>
    </source>
</reference>
<dbReference type="Proteomes" id="UP001500957">
    <property type="component" value="Unassembled WGS sequence"/>
</dbReference>
<evidence type="ECO:0000256" key="1">
    <source>
        <dbReference type="SAM" id="Phobius"/>
    </source>
</evidence>
<protein>
    <submittedName>
        <fullName evidence="2">Uncharacterized protein</fullName>
    </submittedName>
</protein>
<sequence length="74" mass="8147">MMGTGQMSATFLVFFKNGPFAWDGVFSWWAPATWFFIWFASMTVLTIRAINAQYAPSAAAEPEAVLVGGHEGVR</sequence>